<protein>
    <submittedName>
        <fullName evidence="2">Uncharacterized protein</fullName>
    </submittedName>
</protein>
<evidence type="ECO:0000313" key="2">
    <source>
        <dbReference type="EMBL" id="CAB1448276.1"/>
    </source>
</evidence>
<feature type="region of interest" description="Disordered" evidence="1">
    <location>
        <begin position="81"/>
        <end position="114"/>
    </location>
</feature>
<sequence>MEDDDEGDEMMMVMEAPLLFYQKGFGSDSDDLSGQDSIYAFNLKQLQRAHSEHTQTAAEVRMAGNSEAVAVGTRPLFSRLSSSGAGSSVVQPPETHHRTAPAPPRASSPVASPRSAAGSVCLNNICQTALVQKARKDKPVVPSGKKAFSCEGRQLRPQSSLHLLSFLTDTQSSGRQKKGLIDAGSCRRPTALSGLDGPLIKWTRGRQRLESEGCDLKKGNVP</sequence>
<dbReference type="AlphaFoldDB" id="A0A9N7YXM8"/>
<proteinExistence type="predicted"/>
<accession>A0A9N7YXM8</accession>
<dbReference type="Proteomes" id="UP001153269">
    <property type="component" value="Unassembled WGS sequence"/>
</dbReference>
<comment type="caution">
    <text evidence="2">The sequence shown here is derived from an EMBL/GenBank/DDBJ whole genome shotgun (WGS) entry which is preliminary data.</text>
</comment>
<evidence type="ECO:0000313" key="3">
    <source>
        <dbReference type="Proteomes" id="UP001153269"/>
    </source>
</evidence>
<organism evidence="2 3">
    <name type="scientific">Pleuronectes platessa</name>
    <name type="common">European plaice</name>
    <dbReference type="NCBI Taxonomy" id="8262"/>
    <lineage>
        <taxon>Eukaryota</taxon>
        <taxon>Metazoa</taxon>
        <taxon>Chordata</taxon>
        <taxon>Craniata</taxon>
        <taxon>Vertebrata</taxon>
        <taxon>Euteleostomi</taxon>
        <taxon>Actinopterygii</taxon>
        <taxon>Neopterygii</taxon>
        <taxon>Teleostei</taxon>
        <taxon>Neoteleostei</taxon>
        <taxon>Acanthomorphata</taxon>
        <taxon>Carangaria</taxon>
        <taxon>Pleuronectiformes</taxon>
        <taxon>Pleuronectoidei</taxon>
        <taxon>Pleuronectidae</taxon>
        <taxon>Pleuronectes</taxon>
    </lineage>
</organism>
<reference evidence="2" key="1">
    <citation type="submission" date="2020-03" db="EMBL/GenBank/DDBJ databases">
        <authorList>
            <person name="Weist P."/>
        </authorList>
    </citation>
    <scope>NUCLEOTIDE SEQUENCE</scope>
</reference>
<dbReference type="EMBL" id="CADEAL010003972">
    <property type="protein sequence ID" value="CAB1448276.1"/>
    <property type="molecule type" value="Genomic_DNA"/>
</dbReference>
<name>A0A9N7YXM8_PLEPL</name>
<keyword evidence="3" id="KW-1185">Reference proteome</keyword>
<evidence type="ECO:0000256" key="1">
    <source>
        <dbReference type="SAM" id="MobiDB-lite"/>
    </source>
</evidence>
<gene>
    <name evidence="2" type="ORF">PLEPLA_LOCUS35933</name>
</gene>